<feature type="transmembrane region" description="Helical" evidence="6">
    <location>
        <begin position="367"/>
        <end position="385"/>
    </location>
</feature>
<evidence type="ECO:0000313" key="8">
    <source>
        <dbReference type="Proteomes" id="UP000593892"/>
    </source>
</evidence>
<feature type="transmembrane region" description="Helical" evidence="6">
    <location>
        <begin position="104"/>
        <end position="128"/>
    </location>
</feature>
<sequence>MSLFATKSIERLLEESEGKGGHALTRTLGAGQLVALGIGAIIGAGIFTLTGVAAAHHAGPAIVYAFILAAIGCAFAGLCYSEFSTMIPIAGSAYTYAYATMGELLAWIIGWALVLEYAVGAATVSVSWSGTVDSIFKSFGIHLPQAFIASPWDPNPGIMNLPAVLILVLISTILIIGIQESARFNATIVVIKVAVVILFIGLGYFFINHDNYHPFLPENTTGKFGEFGVTGVLAAAGQIFFAYIGFDAVSTAAQEAKNPKRDMPIGIVGSLIVCTILYIMYALVLTGVVNYKDLNVTAPLAVAVDAMKYGWLGFVMKLGSLAGLTSVMLVMLLGQSRVFYSMSRDGLLPGVFSEVHPKFHTPWKSNLMLLVGVAALGAFTPIAQLGNLTSIGTLCAFVLVCIAVIIMRRTRPDLPRPFKTPLVPFVPILGVGFNLLLMFSLDSLTKIAFVIWMAIGLVIYFTYSKSRSHLQLALLRKK</sequence>
<keyword evidence="2" id="KW-0813">Transport</keyword>
<dbReference type="EMBL" id="CP063849">
    <property type="protein sequence ID" value="QOY89341.1"/>
    <property type="molecule type" value="Genomic_DNA"/>
</dbReference>
<dbReference type="Pfam" id="PF13520">
    <property type="entry name" value="AA_permease_2"/>
    <property type="match status" value="1"/>
</dbReference>
<dbReference type="KEGG" id="pfer:IRI77_05125"/>
<keyword evidence="5 6" id="KW-0472">Membrane</keyword>
<feature type="transmembrane region" description="Helical" evidence="6">
    <location>
        <begin position="33"/>
        <end position="55"/>
    </location>
</feature>
<feature type="transmembrane region" description="Helical" evidence="6">
    <location>
        <begin position="61"/>
        <end position="83"/>
    </location>
</feature>
<keyword evidence="4 6" id="KW-1133">Transmembrane helix</keyword>
<feature type="transmembrane region" description="Helical" evidence="6">
    <location>
        <begin position="227"/>
        <end position="246"/>
    </location>
</feature>
<dbReference type="InterPro" id="IPR002293">
    <property type="entry name" value="AA/rel_permease1"/>
</dbReference>
<feature type="transmembrane region" description="Helical" evidence="6">
    <location>
        <begin position="189"/>
        <end position="207"/>
    </location>
</feature>
<feature type="transmembrane region" description="Helical" evidence="6">
    <location>
        <begin position="422"/>
        <end position="441"/>
    </location>
</feature>
<evidence type="ECO:0000256" key="1">
    <source>
        <dbReference type="ARBA" id="ARBA00004141"/>
    </source>
</evidence>
<name>A0A7S7NT40_PALFE</name>
<dbReference type="PIRSF" id="PIRSF006060">
    <property type="entry name" value="AA_transporter"/>
    <property type="match status" value="1"/>
</dbReference>
<accession>A0A7S7NT40</accession>
<evidence type="ECO:0000256" key="4">
    <source>
        <dbReference type="ARBA" id="ARBA00022989"/>
    </source>
</evidence>
<feature type="transmembrane region" description="Helical" evidence="6">
    <location>
        <begin position="309"/>
        <end position="334"/>
    </location>
</feature>
<feature type="transmembrane region" description="Helical" evidence="6">
    <location>
        <begin position="391"/>
        <end position="410"/>
    </location>
</feature>
<evidence type="ECO:0000256" key="5">
    <source>
        <dbReference type="ARBA" id="ARBA00023136"/>
    </source>
</evidence>
<feature type="transmembrane region" description="Helical" evidence="6">
    <location>
        <begin position="447"/>
        <end position="463"/>
    </location>
</feature>
<dbReference type="PANTHER" id="PTHR43243">
    <property type="entry name" value="INNER MEMBRANE TRANSPORTER YGJI-RELATED"/>
    <property type="match status" value="1"/>
</dbReference>
<keyword evidence="8" id="KW-1185">Reference proteome</keyword>
<dbReference type="AlphaFoldDB" id="A0A7S7NT40"/>
<reference evidence="7 8" key="1">
    <citation type="submission" date="2020-10" db="EMBL/GenBank/DDBJ databases">
        <title>Complete genome sequence of Paludibaculum fermentans P105T, a facultatively anaerobic acidobacterium capable of dissimilatory Fe(III) reduction.</title>
        <authorList>
            <person name="Dedysh S.N."/>
            <person name="Beletsky A.V."/>
            <person name="Kulichevskaya I.S."/>
            <person name="Mardanov A.V."/>
            <person name="Ravin N.V."/>
        </authorList>
    </citation>
    <scope>NUCLEOTIDE SEQUENCE [LARGE SCALE GENOMIC DNA]</scope>
    <source>
        <strain evidence="7 8">P105</strain>
    </source>
</reference>
<gene>
    <name evidence="7" type="ORF">IRI77_05125</name>
</gene>
<organism evidence="7 8">
    <name type="scientific">Paludibaculum fermentans</name>
    <dbReference type="NCBI Taxonomy" id="1473598"/>
    <lineage>
        <taxon>Bacteria</taxon>
        <taxon>Pseudomonadati</taxon>
        <taxon>Acidobacteriota</taxon>
        <taxon>Terriglobia</taxon>
        <taxon>Bryobacterales</taxon>
        <taxon>Bryobacteraceae</taxon>
        <taxon>Paludibaculum</taxon>
    </lineage>
</organism>
<dbReference type="PANTHER" id="PTHR43243:SF4">
    <property type="entry name" value="CATIONIC AMINO ACID TRANSPORTER 4"/>
    <property type="match status" value="1"/>
</dbReference>
<feature type="transmembrane region" description="Helical" evidence="6">
    <location>
        <begin position="157"/>
        <end position="177"/>
    </location>
</feature>
<dbReference type="Gene3D" id="1.20.1740.10">
    <property type="entry name" value="Amino acid/polyamine transporter I"/>
    <property type="match status" value="1"/>
</dbReference>
<dbReference type="Proteomes" id="UP000593892">
    <property type="component" value="Chromosome"/>
</dbReference>
<comment type="subcellular location">
    <subcellularLocation>
        <location evidence="1">Membrane</location>
        <topology evidence="1">Multi-pass membrane protein</topology>
    </subcellularLocation>
</comment>
<proteinExistence type="predicted"/>
<evidence type="ECO:0000313" key="7">
    <source>
        <dbReference type="EMBL" id="QOY89341.1"/>
    </source>
</evidence>
<feature type="transmembrane region" description="Helical" evidence="6">
    <location>
        <begin position="267"/>
        <end position="289"/>
    </location>
</feature>
<evidence type="ECO:0000256" key="2">
    <source>
        <dbReference type="ARBA" id="ARBA00022448"/>
    </source>
</evidence>
<keyword evidence="3 6" id="KW-0812">Transmembrane</keyword>
<dbReference type="GO" id="GO:0016020">
    <property type="term" value="C:membrane"/>
    <property type="evidence" value="ECO:0007669"/>
    <property type="project" value="UniProtKB-SubCell"/>
</dbReference>
<evidence type="ECO:0000256" key="6">
    <source>
        <dbReference type="SAM" id="Phobius"/>
    </source>
</evidence>
<evidence type="ECO:0000256" key="3">
    <source>
        <dbReference type="ARBA" id="ARBA00022692"/>
    </source>
</evidence>
<protein>
    <submittedName>
        <fullName evidence="7">Amino acid permease</fullName>
    </submittedName>
</protein>
<dbReference type="RefSeq" id="WP_194451003.1">
    <property type="nucleotide sequence ID" value="NZ_CP063849.1"/>
</dbReference>
<dbReference type="GO" id="GO:0015171">
    <property type="term" value="F:amino acid transmembrane transporter activity"/>
    <property type="evidence" value="ECO:0007669"/>
    <property type="project" value="TreeGrafter"/>
</dbReference>